<dbReference type="InterPro" id="IPR045633">
    <property type="entry name" value="DUF6414"/>
</dbReference>
<feature type="compositionally biased region" description="Polar residues" evidence="1">
    <location>
        <begin position="382"/>
        <end position="399"/>
    </location>
</feature>
<dbReference type="EMBL" id="JBHSHT010000005">
    <property type="protein sequence ID" value="MFC4827082.1"/>
    <property type="molecule type" value="Genomic_DNA"/>
</dbReference>
<dbReference type="GeneID" id="73047351"/>
<feature type="region of interest" description="Disordered" evidence="1">
    <location>
        <begin position="382"/>
        <end position="401"/>
    </location>
</feature>
<comment type="caution">
    <text evidence="2">The sequence shown here is derived from an EMBL/GenBank/DDBJ whole genome shotgun (WGS) entry which is preliminary data.</text>
</comment>
<proteinExistence type="predicted"/>
<feature type="region of interest" description="Disordered" evidence="1">
    <location>
        <begin position="50"/>
        <end position="89"/>
    </location>
</feature>
<dbReference type="Proteomes" id="UP001595945">
    <property type="component" value="Unassembled WGS sequence"/>
</dbReference>
<dbReference type="Pfam" id="PF19952">
    <property type="entry name" value="DUF6414"/>
    <property type="match status" value="1"/>
</dbReference>
<reference evidence="2 3" key="1">
    <citation type="journal article" date="2019" name="Int. J. Syst. Evol. Microbiol.">
        <title>The Global Catalogue of Microorganisms (GCM) 10K type strain sequencing project: providing services to taxonomists for standard genome sequencing and annotation.</title>
        <authorList>
            <consortium name="The Broad Institute Genomics Platform"/>
            <consortium name="The Broad Institute Genome Sequencing Center for Infectious Disease"/>
            <person name="Wu L."/>
            <person name="Ma J."/>
        </authorList>
    </citation>
    <scope>NUCLEOTIDE SEQUENCE [LARGE SCALE GENOMIC DNA]</scope>
    <source>
        <strain evidence="2 3">XZYJ18</strain>
    </source>
</reference>
<feature type="compositionally biased region" description="Polar residues" evidence="1">
    <location>
        <begin position="50"/>
        <end position="73"/>
    </location>
</feature>
<evidence type="ECO:0000313" key="2">
    <source>
        <dbReference type="EMBL" id="MFC4827082.1"/>
    </source>
</evidence>
<dbReference type="AlphaFoldDB" id="A0ABD5Q9A0"/>
<dbReference type="RefSeq" id="WP_254270614.1">
    <property type="nucleotide sequence ID" value="NZ_CP100402.1"/>
</dbReference>
<protein>
    <submittedName>
        <fullName evidence="2">Uncharacterized protein</fullName>
    </submittedName>
</protein>
<accession>A0ABD5Q9A0</accession>
<evidence type="ECO:0000313" key="3">
    <source>
        <dbReference type="Proteomes" id="UP001595945"/>
    </source>
</evidence>
<gene>
    <name evidence="2" type="ORF">ACFO9K_22830</name>
</gene>
<keyword evidence="3" id="KW-1185">Reference proteome</keyword>
<name>A0ABD5Q9A0_9EURY</name>
<organism evidence="2 3">
    <name type="scientific">Halorussus aquaticus</name>
    <dbReference type="NCBI Taxonomy" id="2953748"/>
    <lineage>
        <taxon>Archaea</taxon>
        <taxon>Methanobacteriati</taxon>
        <taxon>Methanobacteriota</taxon>
        <taxon>Stenosarchaea group</taxon>
        <taxon>Halobacteria</taxon>
        <taxon>Halobacteriales</taxon>
        <taxon>Haladaptataceae</taxon>
        <taxon>Halorussus</taxon>
    </lineage>
</organism>
<evidence type="ECO:0000256" key="1">
    <source>
        <dbReference type="SAM" id="MobiDB-lite"/>
    </source>
</evidence>
<sequence length="418" mass="47338">MNLSGLRNYWRQWWFGQASGDPSSEDGHQFPQLREFVYIDQRSVRSLLASTDSGRVAAEQTNRESNVNTSKHNANAGAGARPVNVSAGTKRISKESTETENVYSFDLIQSKFTRLYEHEKIVPKISLAQDNTYDLQNSLGLSELNRGAVLEIRGIIRLHPLYRVYRAIEYINTAAPEESIIAQEDLQVIEESLGDKIPVEIEVDGLSLDDGGNIRRDSEGDTFNIVTLLDETELWTEPIQTLASSKQFRVFCRVEAVQSNWYPMKLVRVLESISDDLAEEYNTELEGRLQAAIDAFEASVEASSKTSEVDEQKVQNFVEFLVEKANTSVNDDQVDEVVDRAINAYSPEAIVAFEQEVELLKETYKAFTEVLSENFFSDNPSSLRSEFHQNQTSQPQSTDYSERDFTAHLEVNVIGIYW</sequence>